<feature type="binding site" evidence="2">
    <location>
        <begin position="285"/>
        <end position="286"/>
    </location>
    <ligand>
        <name>L-histidine</name>
        <dbReference type="ChEBI" id="CHEBI:57595"/>
    </ligand>
</feature>
<evidence type="ECO:0000256" key="2">
    <source>
        <dbReference type="PIRSR" id="PIRSR001549-1"/>
    </source>
</evidence>
<dbReference type="EMBL" id="FQUL01000009">
    <property type="protein sequence ID" value="SHE54153.1"/>
    <property type="molecule type" value="Genomic_DNA"/>
</dbReference>
<protein>
    <submittedName>
        <fullName evidence="4">Histidyl-tRNA synthetase</fullName>
    </submittedName>
</protein>
<comment type="similarity">
    <text evidence="1">Belongs to the class-II aminoacyl-tRNA synthetase family.</text>
</comment>
<evidence type="ECO:0000313" key="4">
    <source>
        <dbReference type="EMBL" id="SHE54153.1"/>
    </source>
</evidence>
<dbReference type="PANTHER" id="PTHR11476:SF7">
    <property type="entry name" value="HISTIDINE--TRNA LIGASE"/>
    <property type="match status" value="1"/>
</dbReference>
<gene>
    <name evidence="4" type="ORF">SAMN02745225_00918</name>
</gene>
<dbReference type="AlphaFoldDB" id="A0A1M4UC53"/>
<dbReference type="STRING" id="1121881.SAMN02745225_00918"/>
<evidence type="ECO:0000313" key="5">
    <source>
        <dbReference type="Proteomes" id="UP000184295"/>
    </source>
</evidence>
<feature type="binding site" evidence="2">
    <location>
        <position position="140"/>
    </location>
    <ligand>
        <name>L-histidine</name>
        <dbReference type="ChEBI" id="CHEBI:57595"/>
    </ligand>
</feature>
<keyword evidence="4" id="KW-0030">Aminoacyl-tRNA synthetase</keyword>
<accession>A0A1M4UC53</accession>
<proteinExistence type="inferred from homology"/>
<dbReference type="RefSeq" id="WP_178138701.1">
    <property type="nucleotide sequence ID" value="NZ_FQUL01000009.1"/>
</dbReference>
<evidence type="ECO:0000256" key="1">
    <source>
        <dbReference type="ARBA" id="ARBA00008226"/>
    </source>
</evidence>
<evidence type="ECO:0000259" key="3">
    <source>
        <dbReference type="PROSITE" id="PS50862"/>
    </source>
</evidence>
<dbReference type="InterPro" id="IPR041715">
    <property type="entry name" value="HisRS-like_core"/>
</dbReference>
<feature type="binding site" evidence="2">
    <location>
        <position position="281"/>
    </location>
    <ligand>
        <name>L-histidine</name>
        <dbReference type="ChEBI" id="CHEBI:57595"/>
    </ligand>
</feature>
<dbReference type="CDD" id="cd00773">
    <property type="entry name" value="HisRS-like_core"/>
    <property type="match status" value="1"/>
</dbReference>
<dbReference type="PIRSF" id="PIRSF001549">
    <property type="entry name" value="His-tRNA_synth"/>
    <property type="match status" value="1"/>
</dbReference>
<organism evidence="4 5">
    <name type="scientific">Ferrithrix thermotolerans DSM 19514</name>
    <dbReference type="NCBI Taxonomy" id="1121881"/>
    <lineage>
        <taxon>Bacteria</taxon>
        <taxon>Bacillati</taxon>
        <taxon>Actinomycetota</taxon>
        <taxon>Acidimicrobiia</taxon>
        <taxon>Acidimicrobiales</taxon>
        <taxon>Acidimicrobiaceae</taxon>
        <taxon>Ferrithrix</taxon>
    </lineage>
</organism>
<dbReference type="GO" id="GO:0005737">
    <property type="term" value="C:cytoplasm"/>
    <property type="evidence" value="ECO:0007669"/>
    <property type="project" value="InterPro"/>
</dbReference>
<keyword evidence="4" id="KW-0436">Ligase</keyword>
<dbReference type="InterPro" id="IPR006195">
    <property type="entry name" value="aa-tRNA-synth_II"/>
</dbReference>
<dbReference type="InterPro" id="IPR045864">
    <property type="entry name" value="aa-tRNA-synth_II/BPL/LPL"/>
</dbReference>
<dbReference type="Gene3D" id="3.30.930.10">
    <property type="entry name" value="Bira Bifunctional Protein, Domain 2"/>
    <property type="match status" value="1"/>
</dbReference>
<dbReference type="SUPFAM" id="SSF55681">
    <property type="entry name" value="Class II aaRS and biotin synthetases"/>
    <property type="match status" value="1"/>
</dbReference>
<dbReference type="Pfam" id="PF13393">
    <property type="entry name" value="tRNA-synt_His"/>
    <property type="match status" value="1"/>
</dbReference>
<dbReference type="InterPro" id="IPR004516">
    <property type="entry name" value="HisRS/HisZ"/>
</dbReference>
<dbReference type="GO" id="GO:0004812">
    <property type="term" value="F:aminoacyl-tRNA ligase activity"/>
    <property type="evidence" value="ECO:0007669"/>
    <property type="project" value="UniProtKB-KW"/>
</dbReference>
<feature type="binding site" evidence="2">
    <location>
        <position position="122"/>
    </location>
    <ligand>
        <name>L-histidine</name>
        <dbReference type="ChEBI" id="CHEBI:57595"/>
    </ligand>
</feature>
<feature type="domain" description="Aminoacyl-transfer RNA synthetases class-II family profile" evidence="3">
    <location>
        <begin position="1"/>
        <end position="343"/>
    </location>
</feature>
<dbReference type="Proteomes" id="UP000184295">
    <property type="component" value="Unassembled WGS sequence"/>
</dbReference>
<name>A0A1M4UC53_9ACTN</name>
<sequence length="424" mass="47382">MKSSKPFRGMKDVLPGEVERRNTLMGIVRAVYRAHGYLEIETPIVESLDVLFGSGGGENEKLTYRLLKRGEKLEINESTTADDLCDGGLRFDLTVPLCRFYAENMHRLPKPFRSIQIGPSFRAERPQKGRYRQFTQADIDIIGDPTQLAEIELITASGHALHTLGLTDFSVRLNDRRALDQILAKAGIEEHLIKSAQIALDKLDKLPPQQVVEELHLRGVSSPIAEGIVGKLTQIPPHKAIDAMSDLGAEEAPLFSLQTILQHSSHSVKGMRVIVDPLCVRGLGYYTSTVFEVSHPASQSSIAGGGRYDNMLSRFGLDSPACGISLGFDRILAMMDEMRLERPKGAKRLYLIFDPEIELDVALVTSREYRKAGYLVSMVSHRRGSRSPMKRLATEAEELKRQGASEEFWFQTLGEDQEPRLLMH</sequence>
<feature type="binding site" evidence="2">
    <location>
        <begin position="92"/>
        <end position="94"/>
    </location>
    <ligand>
        <name>L-histidine</name>
        <dbReference type="ChEBI" id="CHEBI:57595"/>
    </ligand>
</feature>
<feature type="binding site" evidence="2">
    <location>
        <position position="136"/>
    </location>
    <ligand>
        <name>L-histidine</name>
        <dbReference type="ChEBI" id="CHEBI:57595"/>
    </ligand>
</feature>
<keyword evidence="5" id="KW-1185">Reference proteome</keyword>
<reference evidence="5" key="1">
    <citation type="submission" date="2016-11" db="EMBL/GenBank/DDBJ databases">
        <authorList>
            <person name="Varghese N."/>
            <person name="Submissions S."/>
        </authorList>
    </citation>
    <scope>NUCLEOTIDE SEQUENCE [LARGE SCALE GENOMIC DNA]</scope>
    <source>
        <strain evidence="5">DSM 19514</strain>
    </source>
</reference>
<dbReference type="PANTHER" id="PTHR11476">
    <property type="entry name" value="HISTIDYL-TRNA SYNTHETASE"/>
    <property type="match status" value="1"/>
</dbReference>
<dbReference type="PROSITE" id="PS50862">
    <property type="entry name" value="AA_TRNA_LIGASE_II"/>
    <property type="match status" value="1"/>
</dbReference>